<keyword evidence="4" id="KW-1185">Reference proteome</keyword>
<dbReference type="InterPro" id="IPR051733">
    <property type="entry name" value="WD_repeat_DCAF13/WDSOF1"/>
</dbReference>
<dbReference type="AlphaFoldDB" id="A0AAD7CFQ0"/>
<feature type="transmembrane region" description="Helical" evidence="2">
    <location>
        <begin position="60"/>
        <end position="78"/>
    </location>
</feature>
<organism evidence="3 4">
    <name type="scientific">Roridomyces roridus</name>
    <dbReference type="NCBI Taxonomy" id="1738132"/>
    <lineage>
        <taxon>Eukaryota</taxon>
        <taxon>Fungi</taxon>
        <taxon>Dikarya</taxon>
        <taxon>Basidiomycota</taxon>
        <taxon>Agaricomycotina</taxon>
        <taxon>Agaricomycetes</taxon>
        <taxon>Agaricomycetidae</taxon>
        <taxon>Agaricales</taxon>
        <taxon>Marasmiineae</taxon>
        <taxon>Mycenaceae</taxon>
        <taxon>Roridomyces</taxon>
    </lineage>
</organism>
<dbReference type="PANTHER" id="PTHR22851:SF1">
    <property type="entry name" value="GLYCOSYLTRANSFERASE FAMILY 32 PROTEIN"/>
    <property type="match status" value="1"/>
</dbReference>
<dbReference type="GO" id="GO:0032040">
    <property type="term" value="C:small-subunit processome"/>
    <property type="evidence" value="ECO:0007669"/>
    <property type="project" value="TreeGrafter"/>
</dbReference>
<gene>
    <name evidence="3" type="ORF">FB45DRAFT_893871</name>
</gene>
<evidence type="ECO:0000313" key="3">
    <source>
        <dbReference type="EMBL" id="KAJ7647595.1"/>
    </source>
</evidence>
<accession>A0AAD7CFQ0</accession>
<keyword evidence="2" id="KW-1133">Transmembrane helix</keyword>
<evidence type="ECO:0000256" key="2">
    <source>
        <dbReference type="SAM" id="Phobius"/>
    </source>
</evidence>
<dbReference type="SUPFAM" id="SSF53448">
    <property type="entry name" value="Nucleotide-diphospho-sugar transferases"/>
    <property type="match status" value="1"/>
</dbReference>
<name>A0AAD7CFQ0_9AGAR</name>
<evidence type="ECO:0000313" key="4">
    <source>
        <dbReference type="Proteomes" id="UP001221142"/>
    </source>
</evidence>
<evidence type="ECO:0000256" key="1">
    <source>
        <dbReference type="ARBA" id="ARBA00009003"/>
    </source>
</evidence>
<comment type="caution">
    <text evidence="3">The sequence shown here is derived from an EMBL/GenBank/DDBJ whole genome shotgun (WGS) entry which is preliminary data.</text>
</comment>
<dbReference type="EMBL" id="JARKIF010000002">
    <property type="protein sequence ID" value="KAJ7647595.1"/>
    <property type="molecule type" value="Genomic_DNA"/>
</dbReference>
<comment type="similarity">
    <text evidence="1">Belongs to the glycosyltransferase 32 family.</text>
</comment>
<dbReference type="Gene3D" id="3.90.550.20">
    <property type="match status" value="1"/>
</dbReference>
<keyword evidence="2" id="KW-0472">Membrane</keyword>
<dbReference type="InterPro" id="IPR029044">
    <property type="entry name" value="Nucleotide-diphossugar_trans"/>
</dbReference>
<protein>
    <submittedName>
        <fullName evidence="3">Glycosyltransferase family 32 protein</fullName>
    </submittedName>
</protein>
<reference evidence="3" key="1">
    <citation type="submission" date="2023-03" db="EMBL/GenBank/DDBJ databases">
        <title>Massive genome expansion in bonnet fungi (Mycena s.s.) driven by repeated elements and novel gene families across ecological guilds.</title>
        <authorList>
            <consortium name="Lawrence Berkeley National Laboratory"/>
            <person name="Harder C.B."/>
            <person name="Miyauchi S."/>
            <person name="Viragh M."/>
            <person name="Kuo A."/>
            <person name="Thoen E."/>
            <person name="Andreopoulos B."/>
            <person name="Lu D."/>
            <person name="Skrede I."/>
            <person name="Drula E."/>
            <person name="Henrissat B."/>
            <person name="Morin E."/>
            <person name="Kohler A."/>
            <person name="Barry K."/>
            <person name="LaButti K."/>
            <person name="Morin E."/>
            <person name="Salamov A."/>
            <person name="Lipzen A."/>
            <person name="Mereny Z."/>
            <person name="Hegedus B."/>
            <person name="Baldrian P."/>
            <person name="Stursova M."/>
            <person name="Weitz H."/>
            <person name="Taylor A."/>
            <person name="Grigoriev I.V."/>
            <person name="Nagy L.G."/>
            <person name="Martin F."/>
            <person name="Kauserud H."/>
        </authorList>
    </citation>
    <scope>NUCLEOTIDE SEQUENCE</scope>
    <source>
        <strain evidence="3">9284</strain>
    </source>
</reference>
<proteinExistence type="inferred from homology"/>
<dbReference type="GO" id="GO:0000462">
    <property type="term" value="P:maturation of SSU-rRNA from tricistronic rRNA transcript (SSU-rRNA, 5.8S rRNA, LSU-rRNA)"/>
    <property type="evidence" value="ECO:0007669"/>
    <property type="project" value="TreeGrafter"/>
</dbReference>
<keyword evidence="2" id="KW-0812">Transmembrane</keyword>
<dbReference type="PANTHER" id="PTHR22851">
    <property type="entry name" value="U3 SMALL NUCLEOLAR RNA U3 SNORNA ASSOCIATED PROTEIN"/>
    <property type="match status" value="1"/>
</dbReference>
<dbReference type="Proteomes" id="UP001221142">
    <property type="component" value="Unassembled WGS sequence"/>
</dbReference>
<dbReference type="Pfam" id="PF04488">
    <property type="entry name" value="Gly_transf_sug"/>
    <property type="match status" value="1"/>
</dbReference>
<sequence>MLPSTAHLRQHHGRPQAKYHPLAVEDDKTVSAFGFRFRLAIPNLRSVHLSAVSRFGHRRGALVLLCALLAIAFVVFAFTTRFLGASKKWPGEDSPTLVFRRESLGRIWQWEIASGHYPNRGSVPKKLGLEFVPDNPAVPPQTAPPNRFTTIPHGIGAKRTYLGRQSVAYPPRPVPGSIADFDTIQDHCDFAQGKVLLRIGGGLDNGNRVRRGQMDDWKYIYVEEPGTPSPSIPLPASAQHKGVIRSEHEEYLDQGFTKNRHAAYEPSIVLPPTAPQYRYTPEFPCDPDDPRVFHMYWAGEFTDKPYLAVLSFLYTQNTGLHLADGDASSICVPQLWIWINPGPAGAISSAKHDLLEQLKASPWAAPFLHPKFKDLIHFKLWDTVEQLDSLEETRNDWRLKTTLFKSDLLTRAGSQSADSYDKLSVILSDMARFILCYKYGGIYVDTDTLFLRDWEELWGWKGAFAYRWSIHNKYNTAVLRIRRGSPLGHFILRTAVKNGFDFHPFEITKYLREASLEGLLHRLPDAMFDAAWLNMEKYQRDRPPQPFFLGFEEFFQTRFVDSAAPEALGFRGFFSGSFSYHFHNSWWLPVDPTMNWPQLGPKFQNHTNLDDAEDTLDLPWSAVLKRTFEAYIRGESPNQYGEFLVW</sequence>
<dbReference type="InterPro" id="IPR007577">
    <property type="entry name" value="GlycoTrfase_DXD_sugar-bd_CS"/>
</dbReference>